<dbReference type="AlphaFoldDB" id="E6YGZ0"/>
<feature type="domain" description="Flagellar protein FlgJ N-terminal" evidence="1">
    <location>
        <begin position="86"/>
        <end position="129"/>
    </location>
</feature>
<dbReference type="OrthoDB" id="7889190at2"/>
<evidence type="ECO:0000259" key="1">
    <source>
        <dbReference type="Pfam" id="PF10135"/>
    </source>
</evidence>
<accession>E6YGZ0</accession>
<dbReference type="EMBL" id="FN645454">
    <property type="protein sequence ID" value="CBI76128.1"/>
    <property type="molecule type" value="Genomic_DNA"/>
</dbReference>
<dbReference type="Proteomes" id="UP000009101">
    <property type="component" value="Chromosome"/>
</dbReference>
<dbReference type="Pfam" id="PF10135">
    <property type="entry name" value="Rod-binding"/>
    <property type="match status" value="1"/>
</dbReference>
<proteinExistence type="predicted"/>
<organism evidence="2 3">
    <name type="scientific">Bartonella clarridgeiae (strain CCUG 45776 / CIP 104772 / 73)</name>
    <dbReference type="NCBI Taxonomy" id="696125"/>
    <lineage>
        <taxon>Bacteria</taxon>
        <taxon>Pseudomonadati</taxon>
        <taxon>Pseudomonadota</taxon>
        <taxon>Alphaproteobacteria</taxon>
        <taxon>Hyphomicrobiales</taxon>
        <taxon>Bartonellaceae</taxon>
        <taxon>Bartonella</taxon>
    </lineage>
</organism>
<dbReference type="InterPro" id="IPR019301">
    <property type="entry name" value="Flagellar_prot_FlgJ_N"/>
</dbReference>
<dbReference type="HOGENOM" id="CLU_117504_0_0_5"/>
<dbReference type="RefSeq" id="WP_013544792.1">
    <property type="nucleotide sequence ID" value="NC_014932.1"/>
</dbReference>
<dbReference type="eggNOG" id="COG3951">
    <property type="taxonomic scope" value="Bacteria"/>
</dbReference>
<name>E6YGZ0_BARC7</name>
<evidence type="ECO:0000313" key="3">
    <source>
        <dbReference type="Proteomes" id="UP000009101"/>
    </source>
</evidence>
<dbReference type="KEGG" id="bcd:BARCL_0447"/>
<protein>
    <recommendedName>
        <fullName evidence="1">Flagellar protein FlgJ N-terminal domain-containing protein</fullName>
    </recommendedName>
</protein>
<evidence type="ECO:0000313" key="2">
    <source>
        <dbReference type="EMBL" id="CBI76128.1"/>
    </source>
</evidence>
<dbReference type="STRING" id="696125.BARCL_0447"/>
<keyword evidence="3" id="KW-1185">Reference proteome</keyword>
<reference evidence="2 3" key="2">
    <citation type="journal article" date="2011" name="PLoS Genet.">
        <title>Parallel evolution of a type IV secretion system in radiating lineages of the host-restricted bacterial pathogen Bartonella.</title>
        <authorList>
            <person name="Engel P."/>
            <person name="Salzburger W."/>
            <person name="Liesch M."/>
            <person name="Chang C.C."/>
            <person name="Maruyama S."/>
            <person name="Lanz C."/>
            <person name="Calteau A."/>
            <person name="Lajus A."/>
            <person name="Medigue C."/>
            <person name="Schuster S.C."/>
            <person name="Dehio C."/>
        </authorList>
    </citation>
    <scope>NUCLEOTIDE SEQUENCE [LARGE SCALE GENOMIC DNA]</scope>
    <source>
        <strain evidence="3">CIP 104772 / 73</strain>
    </source>
</reference>
<gene>
    <name evidence="2" type="ordered locus">BARCL_0447</name>
</gene>
<reference evidence="3" key="1">
    <citation type="submission" date="2009-11" db="EMBL/GenBank/DDBJ databases">
        <title>Genome sequencing of Bartonella species and comparative genomics.</title>
        <authorList>
            <person name="Engel P."/>
            <person name="Salzburger W."/>
            <person name="Marius L."/>
            <person name="Chao-Chin C."/>
            <person name="Soichi M."/>
            <person name="Christa L."/>
            <person name="Alexandra C."/>
            <person name="Aurelie L."/>
            <person name="Claudine M."/>
            <person name="Stephan S.C."/>
            <person name="Christoph D."/>
        </authorList>
    </citation>
    <scope>NUCLEOTIDE SEQUENCE [LARGE SCALE GENOMIC DNA]</scope>
    <source>
        <strain evidence="3">CIP 104772 / 73</strain>
    </source>
</reference>
<sequence length="172" mass="19168">MAIQLPSDIVLDVARAADPLEYRTSVDKLYSLQKIARTQAIEREGNSFADRIVQQTHVKPQSVESKETAVFRDFEAFVLQTFVENMFATDIQSIFGKGQAGQIWKSMMAEQLAKEFAISGGIGIAQMLVSDQMRKEADSSLSALETDQALDAKDHHLLADAVIYKNELDLTR</sequence>